<evidence type="ECO:0000256" key="6">
    <source>
        <dbReference type="SAM" id="MobiDB-lite"/>
    </source>
</evidence>
<feature type="binding site" evidence="5">
    <location>
        <position position="306"/>
    </location>
    <ligand>
        <name>S-adenosyl-L-methionine</name>
        <dbReference type="ChEBI" id="CHEBI:59789"/>
    </ligand>
</feature>
<keyword evidence="3 5" id="KW-0949">S-adenosyl-L-methionine</keyword>
<dbReference type="PANTHER" id="PTHR22807:SF30">
    <property type="entry name" value="28S RRNA (CYTOSINE(4447)-C(5))-METHYLTRANSFERASE-RELATED"/>
    <property type="match status" value="1"/>
</dbReference>
<evidence type="ECO:0000259" key="7">
    <source>
        <dbReference type="PROSITE" id="PS51686"/>
    </source>
</evidence>
<evidence type="ECO:0000256" key="5">
    <source>
        <dbReference type="PROSITE-ProRule" id="PRU01023"/>
    </source>
</evidence>
<sequence>MKKKAGPKKKAKTKHAAPIKAEDDWLGSQAEGEDELGIGSEDEPEGADEALEELDAAEADDDENDSMDRLDDTNEGGDAQLGSRILARVAEGKQTDLNALKQEIQDDASLLSQWRKAQELGEKRTREEVFKGLVSNCSTYFGYSEELAEYFLQMFSPETAIKFFEANEQQRPLTLRTNTLKARRSSLMQALTQRKVQVDPIGNWTKVGLKVYQSQVPVGATPEYLGGHYMIQSASSFIPVMALAPQQDEVVLDMAAAPGGKTTYIGQLMRNTGTLFANDLRKDRCKALVANVHRLGLTNVVVTNLDGKKLSKMLPRLDR</sequence>
<feature type="compositionally biased region" description="Basic residues" evidence="6">
    <location>
        <begin position="1"/>
        <end position="17"/>
    </location>
</feature>
<dbReference type="PROSITE" id="PS51686">
    <property type="entry name" value="SAM_MT_RSMB_NOP"/>
    <property type="match status" value="1"/>
</dbReference>
<feature type="domain" description="SAM-dependent MTase RsmB/NOP-type" evidence="7">
    <location>
        <begin position="163"/>
        <end position="319"/>
    </location>
</feature>
<dbReference type="InterPro" id="IPR023267">
    <property type="entry name" value="RCMT"/>
</dbReference>
<keyword evidence="4 5" id="KW-0694">RNA-binding</keyword>
<dbReference type="InterPro" id="IPR049560">
    <property type="entry name" value="MeTrfase_RsmB-F_NOP2_cat"/>
</dbReference>
<keyword evidence="2 5" id="KW-0808">Transferase</keyword>
<dbReference type="FunFam" id="3.30.70.1170:FF:000009">
    <property type="entry name" value="Nucleolar protein-like"/>
    <property type="match status" value="1"/>
</dbReference>
<evidence type="ECO:0000256" key="3">
    <source>
        <dbReference type="ARBA" id="ARBA00022691"/>
    </source>
</evidence>
<dbReference type="InterPro" id="IPR054728">
    <property type="entry name" value="RsmB-like_ferredoxin"/>
</dbReference>
<dbReference type="Proteomes" id="UP000649617">
    <property type="component" value="Unassembled WGS sequence"/>
</dbReference>
<gene>
    <name evidence="8" type="primary">NOP2</name>
    <name evidence="8" type="ORF">SPIL2461_LOCUS3251</name>
</gene>
<protein>
    <submittedName>
        <fullName evidence="8">NOP2 protein</fullName>
    </submittedName>
</protein>
<feature type="binding site" evidence="5">
    <location>
        <begin position="255"/>
        <end position="261"/>
    </location>
    <ligand>
        <name>S-adenosyl-L-methionine</name>
        <dbReference type="ChEBI" id="CHEBI:59789"/>
    </ligand>
</feature>
<evidence type="ECO:0000313" key="8">
    <source>
        <dbReference type="EMBL" id="CAE7226807.1"/>
    </source>
</evidence>
<dbReference type="GO" id="GO:0009383">
    <property type="term" value="F:rRNA (cytosine-C5-)-methyltransferase activity"/>
    <property type="evidence" value="ECO:0007669"/>
    <property type="project" value="TreeGrafter"/>
</dbReference>
<proteinExistence type="inferred from homology"/>
<feature type="non-terminal residue" evidence="8">
    <location>
        <position position="319"/>
    </location>
</feature>
<feature type="compositionally biased region" description="Acidic residues" evidence="6">
    <location>
        <begin position="31"/>
        <end position="65"/>
    </location>
</feature>
<dbReference type="AlphaFoldDB" id="A0A812KCJ3"/>
<evidence type="ECO:0000256" key="2">
    <source>
        <dbReference type="ARBA" id="ARBA00022679"/>
    </source>
</evidence>
<dbReference type="GO" id="GO:0000470">
    <property type="term" value="P:maturation of LSU-rRNA"/>
    <property type="evidence" value="ECO:0007669"/>
    <property type="project" value="TreeGrafter"/>
</dbReference>
<dbReference type="PRINTS" id="PR02012">
    <property type="entry name" value="RCMTNOP2"/>
</dbReference>
<evidence type="ECO:0000313" key="9">
    <source>
        <dbReference type="Proteomes" id="UP000649617"/>
    </source>
</evidence>
<comment type="caution">
    <text evidence="8">The sequence shown here is derived from an EMBL/GenBank/DDBJ whole genome shotgun (WGS) entry which is preliminary data.</text>
</comment>
<dbReference type="InterPro" id="IPR023273">
    <property type="entry name" value="RCMT_NOP2"/>
</dbReference>
<keyword evidence="9" id="KW-1185">Reference proteome</keyword>
<dbReference type="SUPFAM" id="SSF53335">
    <property type="entry name" value="S-adenosyl-L-methionine-dependent methyltransferases"/>
    <property type="match status" value="1"/>
</dbReference>
<feature type="region of interest" description="Disordered" evidence="6">
    <location>
        <begin position="1"/>
        <end position="79"/>
    </location>
</feature>
<dbReference type="GO" id="GO:0005730">
    <property type="term" value="C:nucleolus"/>
    <property type="evidence" value="ECO:0007669"/>
    <property type="project" value="TreeGrafter"/>
</dbReference>
<organism evidence="8 9">
    <name type="scientific">Symbiodinium pilosum</name>
    <name type="common">Dinoflagellate</name>
    <dbReference type="NCBI Taxonomy" id="2952"/>
    <lineage>
        <taxon>Eukaryota</taxon>
        <taxon>Sar</taxon>
        <taxon>Alveolata</taxon>
        <taxon>Dinophyceae</taxon>
        <taxon>Suessiales</taxon>
        <taxon>Symbiodiniaceae</taxon>
        <taxon>Symbiodinium</taxon>
    </lineage>
</organism>
<accession>A0A812KCJ3</accession>
<dbReference type="Gene3D" id="3.40.50.150">
    <property type="entry name" value="Vaccinia Virus protein VP39"/>
    <property type="match status" value="1"/>
</dbReference>
<evidence type="ECO:0000256" key="4">
    <source>
        <dbReference type="ARBA" id="ARBA00022884"/>
    </source>
</evidence>
<dbReference type="GO" id="GO:0070475">
    <property type="term" value="P:rRNA base methylation"/>
    <property type="evidence" value="ECO:0007669"/>
    <property type="project" value="TreeGrafter"/>
</dbReference>
<reference evidence="8" key="1">
    <citation type="submission" date="2021-02" db="EMBL/GenBank/DDBJ databases">
        <authorList>
            <person name="Dougan E. K."/>
            <person name="Rhodes N."/>
            <person name="Thang M."/>
            <person name="Chan C."/>
        </authorList>
    </citation>
    <scope>NUCLEOTIDE SEQUENCE</scope>
</reference>
<feature type="binding site" evidence="5">
    <location>
        <position position="279"/>
    </location>
    <ligand>
        <name>S-adenosyl-L-methionine</name>
        <dbReference type="ChEBI" id="CHEBI:59789"/>
    </ligand>
</feature>
<dbReference type="Pfam" id="PF22458">
    <property type="entry name" value="RsmF-B_ferredox"/>
    <property type="match status" value="1"/>
</dbReference>
<comment type="caution">
    <text evidence="5">Lacks conserved residue(s) required for the propagation of feature annotation.</text>
</comment>
<dbReference type="Pfam" id="PF01189">
    <property type="entry name" value="Methyltr_RsmB-F"/>
    <property type="match status" value="1"/>
</dbReference>
<name>A0A812KCJ3_SYMPI</name>
<dbReference type="InterPro" id="IPR001678">
    <property type="entry name" value="MeTrfase_RsmB-F_NOP2_dom"/>
</dbReference>
<comment type="similarity">
    <text evidence="5">Belongs to the class I-like SAM-binding methyltransferase superfamily. RsmB/NOP family.</text>
</comment>
<dbReference type="PANTHER" id="PTHR22807">
    <property type="entry name" value="NOP2 YEAST -RELATED NOL1/NOP2/FMU SUN DOMAIN-CONTAINING"/>
    <property type="match status" value="1"/>
</dbReference>
<dbReference type="OrthoDB" id="427002at2759"/>
<evidence type="ECO:0000256" key="1">
    <source>
        <dbReference type="ARBA" id="ARBA00022603"/>
    </source>
</evidence>
<keyword evidence="1 5" id="KW-0489">Methyltransferase</keyword>
<dbReference type="EMBL" id="CAJNIZ010003882">
    <property type="protein sequence ID" value="CAE7226807.1"/>
    <property type="molecule type" value="Genomic_DNA"/>
</dbReference>
<dbReference type="Gene3D" id="3.30.70.1170">
    <property type="entry name" value="Sun protein, domain 3"/>
    <property type="match status" value="1"/>
</dbReference>
<dbReference type="GO" id="GO:0003723">
    <property type="term" value="F:RNA binding"/>
    <property type="evidence" value="ECO:0007669"/>
    <property type="project" value="UniProtKB-UniRule"/>
</dbReference>
<dbReference type="InterPro" id="IPR029063">
    <property type="entry name" value="SAM-dependent_MTases_sf"/>
</dbReference>